<feature type="region of interest" description="Disordered" evidence="1">
    <location>
        <begin position="129"/>
        <end position="165"/>
    </location>
</feature>
<feature type="region of interest" description="Disordered" evidence="1">
    <location>
        <begin position="501"/>
        <end position="536"/>
    </location>
</feature>
<feature type="region of interest" description="Disordered" evidence="1">
    <location>
        <begin position="273"/>
        <end position="364"/>
    </location>
</feature>
<dbReference type="AlphaFoldDB" id="A0A1I8FPL1"/>
<keyword evidence="2" id="KW-1185">Reference proteome</keyword>
<feature type="region of interest" description="Disordered" evidence="1">
    <location>
        <begin position="747"/>
        <end position="778"/>
    </location>
</feature>
<sequence length="778" mass="82350">MTWCCFGDWEPRRSAGWPGSPGKRQARPTSKCWTGPAVPICSTADGRRHRALSVDIRLQHDATASGRPVSSRTFVQQFLPAHLVLTCSSTGTVRTQRPVAELDLGQLLVEFSSLYGCRVRLTMSTAFGGKTAEPPAQGAVLRDSEPGLRPSDALHLGSPHARQRHAGAPIGALQTPLTYEDVPRSIAASVSHHRLDPFAQVQQAFQSATDVPRARLLQPGRRVPRGLLLLYPLIRVSGGVLRLPRPGAPSAPPFAADLLRPFNRQRPRRVRISGLKQPPVEPPASVSPQLPPPPPRPVLTRLLAKRRRSPQRRGSGGSSQQPSGSAKSSAAAALGGGAVGHVNARPRNRSGLSSALRQCSRHRSVAMQPAIWPGRRTELSSRRSFMKHRSGGAAGHKRHPGRRLLGPRRPAGAAGSTATRRHTRVVEVDGGHWRSGSSSGGLRQVRQWKPEDAPAAGAGRAGAKRRPRARSTAVSASAAPLPSPSCAKRWRACCLRPGHFPASPRQAGRALPPPSDSCLRRQGRRSPTAEEDLLGRGDAAQALPEGRLSLVALSAMLATPDVCRLRLPRTAKATAPGTRELLPHGLLRACPSAASRCGAPPPTSTGRRSSVERLPLGRPRPRRRRPPARRAGLGRARRPAAGCASEEEARAGRSPLESAAAAARPPEARRPSSSGRRTDATAPLTLDLAWRGPAARSAACTPFLRLLESGAFPAAEKSAPAGVASTAEPVCPRGGRCLLPTPVMLPGTALPSASSSTPSCTLAASAAPSPRRCGPGWE</sequence>
<feature type="compositionally biased region" description="Low complexity" evidence="1">
    <location>
        <begin position="652"/>
        <end position="675"/>
    </location>
</feature>
<reference evidence="3" key="1">
    <citation type="submission" date="2016-11" db="UniProtKB">
        <authorList>
            <consortium name="WormBaseParasite"/>
        </authorList>
    </citation>
    <scope>IDENTIFICATION</scope>
</reference>
<name>A0A1I8FPL1_9PLAT</name>
<feature type="region of interest" description="Disordered" evidence="1">
    <location>
        <begin position="387"/>
        <end position="485"/>
    </location>
</feature>
<evidence type="ECO:0000313" key="2">
    <source>
        <dbReference type="Proteomes" id="UP000095280"/>
    </source>
</evidence>
<feature type="compositionally biased region" description="Low complexity" evidence="1">
    <location>
        <begin position="318"/>
        <end position="333"/>
    </location>
</feature>
<proteinExistence type="predicted"/>
<feature type="compositionally biased region" description="Basic residues" evidence="1">
    <location>
        <begin position="387"/>
        <end position="406"/>
    </location>
</feature>
<feature type="region of interest" description="Disordered" evidence="1">
    <location>
        <begin position="593"/>
        <end position="680"/>
    </location>
</feature>
<evidence type="ECO:0000256" key="1">
    <source>
        <dbReference type="SAM" id="MobiDB-lite"/>
    </source>
</evidence>
<accession>A0A1I8FPL1</accession>
<dbReference type="WBParaSite" id="maker-unitig_42348-snap-gene-0.1-mRNA-1">
    <property type="protein sequence ID" value="maker-unitig_42348-snap-gene-0.1-mRNA-1"/>
    <property type="gene ID" value="maker-unitig_42348-snap-gene-0.1"/>
</dbReference>
<feature type="compositionally biased region" description="Low complexity" evidence="1">
    <location>
        <begin position="747"/>
        <end position="770"/>
    </location>
</feature>
<feature type="compositionally biased region" description="Low complexity" evidence="1">
    <location>
        <begin position="470"/>
        <end position="485"/>
    </location>
</feature>
<feature type="compositionally biased region" description="Basic residues" evidence="1">
    <location>
        <begin position="619"/>
        <end position="628"/>
    </location>
</feature>
<feature type="compositionally biased region" description="Low complexity" evidence="1">
    <location>
        <begin position="629"/>
        <end position="642"/>
    </location>
</feature>
<organism evidence="2 3">
    <name type="scientific">Macrostomum lignano</name>
    <dbReference type="NCBI Taxonomy" id="282301"/>
    <lineage>
        <taxon>Eukaryota</taxon>
        <taxon>Metazoa</taxon>
        <taxon>Spiralia</taxon>
        <taxon>Lophotrochozoa</taxon>
        <taxon>Platyhelminthes</taxon>
        <taxon>Rhabditophora</taxon>
        <taxon>Macrostomorpha</taxon>
        <taxon>Macrostomida</taxon>
        <taxon>Macrostomidae</taxon>
        <taxon>Macrostomum</taxon>
    </lineage>
</organism>
<protein>
    <submittedName>
        <fullName evidence="3">C2 NT-type domain-containing protein</fullName>
    </submittedName>
</protein>
<feature type="compositionally biased region" description="Low complexity" evidence="1">
    <location>
        <begin position="407"/>
        <end position="418"/>
    </location>
</feature>
<evidence type="ECO:0000313" key="3">
    <source>
        <dbReference type="WBParaSite" id="maker-unitig_42348-snap-gene-0.1-mRNA-1"/>
    </source>
</evidence>
<dbReference type="Proteomes" id="UP000095280">
    <property type="component" value="Unplaced"/>
</dbReference>